<sequence>MQHEQITQTKLEMRNE</sequence>
<evidence type="ECO:0000313" key="1">
    <source>
        <dbReference type="EMBL" id="JAD15113.1"/>
    </source>
</evidence>
<reference evidence="1" key="1">
    <citation type="submission" date="2014-09" db="EMBL/GenBank/DDBJ databases">
        <authorList>
            <person name="Magalhaes I.L.F."/>
            <person name="Oliveira U."/>
            <person name="Santos F.R."/>
            <person name="Vidigal T.H.D.A."/>
            <person name="Brescovit A.D."/>
            <person name="Santos A.J."/>
        </authorList>
    </citation>
    <scope>NUCLEOTIDE SEQUENCE</scope>
    <source>
        <tissue evidence="1">Shoot tissue taken approximately 20 cm above the soil surface</tissue>
    </source>
</reference>
<accession>A0A0A8XQZ0</accession>
<organism evidence="1">
    <name type="scientific">Arundo donax</name>
    <name type="common">Giant reed</name>
    <name type="synonym">Donax arundinaceus</name>
    <dbReference type="NCBI Taxonomy" id="35708"/>
    <lineage>
        <taxon>Eukaryota</taxon>
        <taxon>Viridiplantae</taxon>
        <taxon>Streptophyta</taxon>
        <taxon>Embryophyta</taxon>
        <taxon>Tracheophyta</taxon>
        <taxon>Spermatophyta</taxon>
        <taxon>Magnoliopsida</taxon>
        <taxon>Liliopsida</taxon>
        <taxon>Poales</taxon>
        <taxon>Poaceae</taxon>
        <taxon>PACMAD clade</taxon>
        <taxon>Arundinoideae</taxon>
        <taxon>Arundineae</taxon>
        <taxon>Arundo</taxon>
    </lineage>
</organism>
<reference evidence="1" key="2">
    <citation type="journal article" date="2015" name="Data Brief">
        <title>Shoot transcriptome of the giant reed, Arundo donax.</title>
        <authorList>
            <person name="Barrero R.A."/>
            <person name="Guerrero F.D."/>
            <person name="Moolhuijzen P."/>
            <person name="Goolsby J.A."/>
            <person name="Tidwell J."/>
            <person name="Bellgard S.E."/>
            <person name="Bellgard M.I."/>
        </authorList>
    </citation>
    <scope>NUCLEOTIDE SEQUENCE</scope>
    <source>
        <tissue evidence="1">Shoot tissue taken approximately 20 cm above the soil surface</tissue>
    </source>
</reference>
<protein>
    <submittedName>
        <fullName evidence="1">Uncharacterized protein</fullName>
    </submittedName>
</protein>
<name>A0A0A8XQZ0_ARUDO</name>
<proteinExistence type="predicted"/>
<dbReference type="EMBL" id="GBRH01282782">
    <property type="protein sequence ID" value="JAD15113.1"/>
    <property type="molecule type" value="Transcribed_RNA"/>
</dbReference>
<dbReference type="AlphaFoldDB" id="A0A0A8XQZ0"/>